<dbReference type="SUPFAM" id="SSF46689">
    <property type="entry name" value="Homeodomain-like"/>
    <property type="match status" value="1"/>
</dbReference>
<dbReference type="InterPro" id="IPR009057">
    <property type="entry name" value="Homeodomain-like_sf"/>
</dbReference>
<dbReference type="RefSeq" id="WP_249492067.1">
    <property type="nucleotide sequence ID" value="NZ_JAMCCK010000041.1"/>
</dbReference>
<keyword evidence="1" id="KW-0805">Transcription regulation</keyword>
<evidence type="ECO:0000256" key="3">
    <source>
        <dbReference type="ARBA" id="ARBA00023163"/>
    </source>
</evidence>
<dbReference type="PROSITE" id="PS01124">
    <property type="entry name" value="HTH_ARAC_FAMILY_2"/>
    <property type="match status" value="1"/>
</dbReference>
<keyword evidence="3" id="KW-0804">Transcription</keyword>
<comment type="caution">
    <text evidence="5">The sequence shown here is derived from an EMBL/GenBank/DDBJ whole genome shotgun (WGS) entry which is preliminary data.</text>
</comment>
<keyword evidence="2" id="KW-0238">DNA-binding</keyword>
<evidence type="ECO:0000256" key="1">
    <source>
        <dbReference type="ARBA" id="ARBA00023015"/>
    </source>
</evidence>
<dbReference type="InterPro" id="IPR053142">
    <property type="entry name" value="PchR_regulatory_protein"/>
</dbReference>
<gene>
    <name evidence="5" type="ORF">M4438_27340</name>
</gene>
<reference evidence="5 6" key="1">
    <citation type="submission" date="2022-05" db="EMBL/GenBank/DDBJ databases">
        <title>Genome Resource of Streptomyces lavenduligriseus GA1-1, a Strain with Broad-Spectrum Antifungal Activity against Phytopathogenic Fungi.</title>
        <authorList>
            <person name="Qi D."/>
        </authorList>
    </citation>
    <scope>NUCLEOTIDE SEQUENCE [LARGE SCALE GENOMIC DNA]</scope>
    <source>
        <strain evidence="5 6">GA1-1</strain>
    </source>
</reference>
<proteinExistence type="predicted"/>
<dbReference type="Pfam" id="PF12833">
    <property type="entry name" value="HTH_18"/>
    <property type="match status" value="1"/>
</dbReference>
<accession>A0ABT0P0C0</accession>
<keyword evidence="6" id="KW-1185">Reference proteome</keyword>
<protein>
    <submittedName>
        <fullName evidence="5">Helix-turn-helix domain-containing protein</fullName>
    </submittedName>
</protein>
<dbReference type="EMBL" id="JAMCCK010000041">
    <property type="protein sequence ID" value="MCL3997175.1"/>
    <property type="molecule type" value="Genomic_DNA"/>
</dbReference>
<organism evidence="5 6">
    <name type="scientific">Streptomyces lavenduligriseus</name>
    <dbReference type="NCBI Taxonomy" id="67315"/>
    <lineage>
        <taxon>Bacteria</taxon>
        <taxon>Bacillati</taxon>
        <taxon>Actinomycetota</taxon>
        <taxon>Actinomycetes</taxon>
        <taxon>Kitasatosporales</taxon>
        <taxon>Streptomycetaceae</taxon>
        <taxon>Streptomyces</taxon>
    </lineage>
</organism>
<evidence type="ECO:0000259" key="4">
    <source>
        <dbReference type="PROSITE" id="PS01124"/>
    </source>
</evidence>
<dbReference type="Gene3D" id="1.10.10.60">
    <property type="entry name" value="Homeodomain-like"/>
    <property type="match status" value="1"/>
</dbReference>
<evidence type="ECO:0000313" key="5">
    <source>
        <dbReference type="EMBL" id="MCL3997175.1"/>
    </source>
</evidence>
<sequence>MRSLHTLFRQQGETVAASIRGRRLERRRADLTDPRMRQRPISAIAARWGFLRPADFSRAFRAAYGVTPRELRQTALRGLPMRDGPRCATNNTARIANSCSAPRAML</sequence>
<dbReference type="SMART" id="SM00342">
    <property type="entry name" value="HTH_ARAC"/>
    <property type="match status" value="1"/>
</dbReference>
<dbReference type="InterPro" id="IPR020449">
    <property type="entry name" value="Tscrpt_reg_AraC-type_HTH"/>
</dbReference>
<dbReference type="PANTHER" id="PTHR47893:SF1">
    <property type="entry name" value="REGULATORY PROTEIN PCHR"/>
    <property type="match status" value="1"/>
</dbReference>
<name>A0ABT0P0C0_9ACTN</name>
<evidence type="ECO:0000256" key="2">
    <source>
        <dbReference type="ARBA" id="ARBA00023125"/>
    </source>
</evidence>
<evidence type="ECO:0000313" key="6">
    <source>
        <dbReference type="Proteomes" id="UP001202052"/>
    </source>
</evidence>
<dbReference type="PANTHER" id="PTHR47893">
    <property type="entry name" value="REGULATORY PROTEIN PCHR"/>
    <property type="match status" value="1"/>
</dbReference>
<dbReference type="InterPro" id="IPR018060">
    <property type="entry name" value="HTH_AraC"/>
</dbReference>
<feature type="domain" description="HTH araC/xylS-type" evidence="4">
    <location>
        <begin position="1"/>
        <end position="74"/>
    </location>
</feature>
<dbReference type="Proteomes" id="UP001202052">
    <property type="component" value="Unassembled WGS sequence"/>
</dbReference>
<dbReference type="PRINTS" id="PR00032">
    <property type="entry name" value="HTHARAC"/>
</dbReference>